<feature type="region of interest" description="Disordered" evidence="1">
    <location>
        <begin position="65"/>
        <end position="92"/>
    </location>
</feature>
<organism evidence="2 3">
    <name type="scientific">Vicugna pacos</name>
    <name type="common">Alpaca</name>
    <name type="synonym">Lama pacos</name>
    <dbReference type="NCBI Taxonomy" id="30538"/>
    <lineage>
        <taxon>Eukaryota</taxon>
        <taxon>Metazoa</taxon>
        <taxon>Chordata</taxon>
        <taxon>Craniata</taxon>
        <taxon>Vertebrata</taxon>
        <taxon>Euteleostomi</taxon>
        <taxon>Mammalia</taxon>
        <taxon>Eutheria</taxon>
        <taxon>Laurasiatheria</taxon>
        <taxon>Artiodactyla</taxon>
        <taxon>Tylopoda</taxon>
        <taxon>Camelidae</taxon>
        <taxon>Vicugna</taxon>
    </lineage>
</organism>
<sequence>MDCLQAKDPQGSSLEQLELLRTGVMELTSPGRSHTFGKSGRQRPQNVFRTSTSTAATWGGYRHLLRRGQQPPPHVSLHPPNSTSAPQPHGSFQKSNQITFLLRLQPRWLPKSLQGLQGPTQCGLVPLTSHPSCPLAQCTPARQVSESQHLLSLLLRVLSPHLSTPSSQCSNVISFTPPVPAPLTTLALISIKCTETSLFAYYLSHFFPNRL</sequence>
<dbReference type="GeneID" id="140690257"/>
<gene>
    <name evidence="3" type="primary">LOC140690257</name>
</gene>
<evidence type="ECO:0000313" key="3">
    <source>
        <dbReference type="RefSeq" id="XP_072807999.1"/>
    </source>
</evidence>
<dbReference type="RefSeq" id="XP_072807999.1">
    <property type="nucleotide sequence ID" value="XM_072951898.1"/>
</dbReference>
<reference evidence="3" key="1">
    <citation type="submission" date="2025-08" db="UniProtKB">
        <authorList>
            <consortium name="RefSeq"/>
        </authorList>
    </citation>
    <scope>IDENTIFICATION</scope>
</reference>
<keyword evidence="2" id="KW-1185">Reference proteome</keyword>
<proteinExistence type="predicted"/>
<name>A0ABM5CH71_VICPA</name>
<evidence type="ECO:0000313" key="2">
    <source>
        <dbReference type="Proteomes" id="UP001652581"/>
    </source>
</evidence>
<protein>
    <submittedName>
        <fullName evidence="3">Uncharacterized protein</fullName>
    </submittedName>
</protein>
<evidence type="ECO:0000256" key="1">
    <source>
        <dbReference type="SAM" id="MobiDB-lite"/>
    </source>
</evidence>
<dbReference type="Proteomes" id="UP001652581">
    <property type="component" value="Chromosome 29"/>
</dbReference>
<feature type="compositionally biased region" description="Polar residues" evidence="1">
    <location>
        <begin position="79"/>
        <end position="92"/>
    </location>
</feature>
<accession>A0ABM5CH71</accession>